<dbReference type="OMA" id="IYGIRRC"/>
<feature type="transmembrane region" description="Helical" evidence="5">
    <location>
        <begin position="38"/>
        <end position="61"/>
    </location>
</feature>
<name>A0A0L8H9J0_OCTBM</name>
<dbReference type="CDD" id="cd14978">
    <property type="entry name" value="7tmA_FMRFamide_R-like"/>
    <property type="match status" value="1"/>
</dbReference>
<feature type="transmembrane region" description="Helical" evidence="5">
    <location>
        <begin position="218"/>
        <end position="239"/>
    </location>
</feature>
<protein>
    <recommendedName>
        <fullName evidence="6">G-protein coupled receptors family 1 profile domain-containing protein</fullName>
    </recommendedName>
</protein>
<accession>A0A0L8H9J0</accession>
<feature type="domain" description="G-protein coupled receptors family 1 profile" evidence="6">
    <location>
        <begin position="54"/>
        <end position="313"/>
    </location>
</feature>
<feature type="transmembrane region" description="Helical" evidence="5">
    <location>
        <begin position="158"/>
        <end position="178"/>
    </location>
</feature>
<organism evidence="7">
    <name type="scientific">Octopus bimaculoides</name>
    <name type="common">California two-spotted octopus</name>
    <dbReference type="NCBI Taxonomy" id="37653"/>
    <lineage>
        <taxon>Eukaryota</taxon>
        <taxon>Metazoa</taxon>
        <taxon>Spiralia</taxon>
        <taxon>Lophotrochozoa</taxon>
        <taxon>Mollusca</taxon>
        <taxon>Cephalopoda</taxon>
        <taxon>Coleoidea</taxon>
        <taxon>Octopodiformes</taxon>
        <taxon>Octopoda</taxon>
        <taxon>Incirrata</taxon>
        <taxon>Octopodidae</taxon>
        <taxon>Octopus</taxon>
    </lineage>
</organism>
<reference evidence="7" key="1">
    <citation type="submission" date="2015-07" db="EMBL/GenBank/DDBJ databases">
        <title>MeaNS - Measles Nucleotide Surveillance Program.</title>
        <authorList>
            <person name="Tran T."/>
            <person name="Druce J."/>
        </authorList>
    </citation>
    <scope>NUCLEOTIDE SEQUENCE</scope>
    <source>
        <strain evidence="7">UCB-OBI-ISO-001</strain>
        <tissue evidence="7">Gonad</tissue>
    </source>
</reference>
<dbReference type="SUPFAM" id="SSF81321">
    <property type="entry name" value="Family A G protein-coupled receptor-like"/>
    <property type="match status" value="1"/>
</dbReference>
<sequence>MRNEELKARMIPSENLTNIITTKSYNAYEQFYLEARSITGLVCYPIACSIGLIGNTMSIIVMTQKQMQSSTNIYLLALAFSDSIKLINDFLYFVVILLMEIDKRTGESLYQGLYPYAHYIFNTSLCISAWITVSVAVERYVYVCKPLYVKSYCTIHRARIITVCVYFFMSMLSIPYAMRYQSYEVYDNRTNQTLLDLSVTKLWQNNVFSRAYTWFQNLIRSVIPLLTLIVLNTCIMCGIRRCKLSKSKNMRRYRITIMLVCVVLVFMVCISPDAIMSTILGFGYIEEDYLTRGIREITDLLLLINSAVNFILYCIFNTIFWKNFLHIFCAICIKIYCPHHQMNVSTPSRQLQSNVYREVQLATFPGTHHFKLVSVKRGNGEIYEEMQSS</sequence>
<dbReference type="GO" id="GO:0004930">
    <property type="term" value="F:G protein-coupled receptor activity"/>
    <property type="evidence" value="ECO:0007669"/>
    <property type="project" value="InterPro"/>
</dbReference>
<feature type="transmembrane region" description="Helical" evidence="5">
    <location>
        <begin position="297"/>
        <end position="316"/>
    </location>
</feature>
<comment type="subcellular location">
    <subcellularLocation>
        <location evidence="1">Membrane</location>
    </subcellularLocation>
</comment>
<feature type="transmembrane region" description="Helical" evidence="5">
    <location>
        <begin position="259"/>
        <end position="285"/>
    </location>
</feature>
<dbReference type="PROSITE" id="PS50262">
    <property type="entry name" value="G_PROTEIN_RECEP_F1_2"/>
    <property type="match status" value="1"/>
</dbReference>
<proteinExistence type="predicted"/>
<dbReference type="AlphaFoldDB" id="A0A0L8H9J0"/>
<feature type="transmembrane region" description="Helical" evidence="5">
    <location>
        <begin position="73"/>
        <end position="99"/>
    </location>
</feature>
<keyword evidence="4 5" id="KW-0472">Membrane</keyword>
<evidence type="ECO:0000256" key="3">
    <source>
        <dbReference type="ARBA" id="ARBA00022989"/>
    </source>
</evidence>
<dbReference type="PRINTS" id="PR00237">
    <property type="entry name" value="GPCRRHODOPSN"/>
</dbReference>
<evidence type="ECO:0000256" key="1">
    <source>
        <dbReference type="ARBA" id="ARBA00004370"/>
    </source>
</evidence>
<dbReference type="GO" id="GO:0016020">
    <property type="term" value="C:membrane"/>
    <property type="evidence" value="ECO:0007669"/>
    <property type="project" value="UniProtKB-SubCell"/>
</dbReference>
<dbReference type="PANTHER" id="PTHR46641:SF2">
    <property type="entry name" value="FMRFAMIDE RECEPTOR"/>
    <property type="match status" value="1"/>
</dbReference>
<gene>
    <name evidence="7" type="ORF">OCBIM_22019454mg</name>
</gene>
<dbReference type="InterPro" id="IPR000276">
    <property type="entry name" value="GPCR_Rhodpsn"/>
</dbReference>
<dbReference type="Pfam" id="PF00001">
    <property type="entry name" value="7tm_1"/>
    <property type="match status" value="1"/>
</dbReference>
<dbReference type="InterPro" id="IPR052954">
    <property type="entry name" value="GPCR-Ligand_Int"/>
</dbReference>
<evidence type="ECO:0000256" key="5">
    <source>
        <dbReference type="SAM" id="Phobius"/>
    </source>
</evidence>
<dbReference type="STRING" id="37653.A0A0L8H9J0"/>
<evidence type="ECO:0000313" key="7">
    <source>
        <dbReference type="EMBL" id="KOF85961.1"/>
    </source>
</evidence>
<keyword evidence="3 5" id="KW-1133">Transmembrane helix</keyword>
<dbReference type="KEGG" id="obi:106871985"/>
<dbReference type="Gene3D" id="1.20.1070.10">
    <property type="entry name" value="Rhodopsin 7-helix transmembrane proteins"/>
    <property type="match status" value="1"/>
</dbReference>
<keyword evidence="2 5" id="KW-0812">Transmembrane</keyword>
<dbReference type="InterPro" id="IPR017452">
    <property type="entry name" value="GPCR_Rhodpsn_7TM"/>
</dbReference>
<evidence type="ECO:0000256" key="2">
    <source>
        <dbReference type="ARBA" id="ARBA00022692"/>
    </source>
</evidence>
<feature type="transmembrane region" description="Helical" evidence="5">
    <location>
        <begin position="119"/>
        <end position="137"/>
    </location>
</feature>
<dbReference type="OrthoDB" id="10011262at2759"/>
<dbReference type="EMBL" id="KQ418769">
    <property type="protein sequence ID" value="KOF85961.1"/>
    <property type="molecule type" value="Genomic_DNA"/>
</dbReference>
<evidence type="ECO:0000259" key="6">
    <source>
        <dbReference type="PROSITE" id="PS50262"/>
    </source>
</evidence>
<dbReference type="PANTHER" id="PTHR46641">
    <property type="entry name" value="FMRFAMIDE RECEPTOR-RELATED"/>
    <property type="match status" value="1"/>
</dbReference>
<evidence type="ECO:0000256" key="4">
    <source>
        <dbReference type="ARBA" id="ARBA00023136"/>
    </source>
</evidence>